<dbReference type="Proteomes" id="UP000488299">
    <property type="component" value="Unassembled WGS sequence"/>
</dbReference>
<dbReference type="AlphaFoldDB" id="A0A7J5U532"/>
<evidence type="ECO:0000313" key="2">
    <source>
        <dbReference type="Proteomes" id="UP000488299"/>
    </source>
</evidence>
<dbReference type="EMBL" id="WELI01000001">
    <property type="protein sequence ID" value="KAB7732949.1"/>
    <property type="molecule type" value="Genomic_DNA"/>
</dbReference>
<keyword evidence="2" id="KW-1185">Reference proteome</keyword>
<reference evidence="1 2" key="1">
    <citation type="submission" date="2019-10" db="EMBL/GenBank/DDBJ databases">
        <title>Rudanella paleaurantiibacter sp. nov., isolated from sludge.</title>
        <authorList>
            <person name="Xu S.Q."/>
        </authorList>
    </citation>
    <scope>NUCLEOTIDE SEQUENCE [LARGE SCALE GENOMIC DNA]</scope>
    <source>
        <strain evidence="1 2">HX-22-17</strain>
    </source>
</reference>
<proteinExistence type="predicted"/>
<accession>A0A7J5U532</accession>
<dbReference type="RefSeq" id="WP_019987546.1">
    <property type="nucleotide sequence ID" value="NZ_WELI01000001.1"/>
</dbReference>
<evidence type="ECO:0000313" key="1">
    <source>
        <dbReference type="EMBL" id="KAB7732949.1"/>
    </source>
</evidence>
<organism evidence="1 2">
    <name type="scientific">Rudanella paleaurantiibacter</name>
    <dbReference type="NCBI Taxonomy" id="2614655"/>
    <lineage>
        <taxon>Bacteria</taxon>
        <taxon>Pseudomonadati</taxon>
        <taxon>Bacteroidota</taxon>
        <taxon>Cytophagia</taxon>
        <taxon>Cytophagales</taxon>
        <taxon>Cytophagaceae</taxon>
        <taxon>Rudanella</taxon>
    </lineage>
</organism>
<gene>
    <name evidence="1" type="ORF">F5984_03100</name>
</gene>
<comment type="caution">
    <text evidence="1">The sequence shown here is derived from an EMBL/GenBank/DDBJ whole genome shotgun (WGS) entry which is preliminary data.</text>
</comment>
<evidence type="ECO:0008006" key="3">
    <source>
        <dbReference type="Google" id="ProtNLM"/>
    </source>
</evidence>
<name>A0A7J5U532_9BACT</name>
<sequence>MSERFYSSSFKDPINRDVVEFSDKGVTFRVKRLIGGTDNFVFYSDISGVEIDNGLFFSTIRVIPRARPEIVIRNFSKGDARRVKELILANVPSHRPDPYGNR</sequence>
<protein>
    <recommendedName>
        <fullName evidence="3">PH domain-containing protein</fullName>
    </recommendedName>
</protein>